<reference evidence="1 2" key="1">
    <citation type="journal article" date="2007" name="Science">
        <title>The Chlamydomonas genome reveals the evolution of key animal and plant functions.</title>
        <authorList>
            <person name="Merchant S.S."/>
            <person name="Prochnik S.E."/>
            <person name="Vallon O."/>
            <person name="Harris E.H."/>
            <person name="Karpowicz S.J."/>
            <person name="Witman G.B."/>
            <person name="Terry A."/>
            <person name="Salamov A."/>
            <person name="Fritz-Laylin L.K."/>
            <person name="Marechal-Drouard L."/>
            <person name="Marshall W.F."/>
            <person name="Qu L.H."/>
            <person name="Nelson D.R."/>
            <person name="Sanderfoot A.A."/>
            <person name="Spalding M.H."/>
            <person name="Kapitonov V.V."/>
            <person name="Ren Q."/>
            <person name="Ferris P."/>
            <person name="Lindquist E."/>
            <person name="Shapiro H."/>
            <person name="Lucas S.M."/>
            <person name="Grimwood J."/>
            <person name="Schmutz J."/>
            <person name="Cardol P."/>
            <person name="Cerutti H."/>
            <person name="Chanfreau G."/>
            <person name="Chen C.L."/>
            <person name="Cognat V."/>
            <person name="Croft M.T."/>
            <person name="Dent R."/>
            <person name="Dutcher S."/>
            <person name="Fernandez E."/>
            <person name="Fukuzawa H."/>
            <person name="Gonzalez-Ballester D."/>
            <person name="Gonzalez-Halphen D."/>
            <person name="Hallmann A."/>
            <person name="Hanikenne M."/>
            <person name="Hippler M."/>
            <person name="Inwood W."/>
            <person name="Jabbari K."/>
            <person name="Kalanon M."/>
            <person name="Kuras R."/>
            <person name="Lefebvre P.A."/>
            <person name="Lemaire S.D."/>
            <person name="Lobanov A.V."/>
            <person name="Lohr M."/>
            <person name="Manuell A."/>
            <person name="Meier I."/>
            <person name="Mets L."/>
            <person name="Mittag M."/>
            <person name="Mittelmeier T."/>
            <person name="Moroney J.V."/>
            <person name="Moseley J."/>
            <person name="Napoli C."/>
            <person name="Nedelcu A.M."/>
            <person name="Niyogi K."/>
            <person name="Novoselov S.V."/>
            <person name="Paulsen I.T."/>
            <person name="Pazour G."/>
            <person name="Purton S."/>
            <person name="Ral J.P."/>
            <person name="Riano-Pachon D.M."/>
            <person name="Riekhof W."/>
            <person name="Rymarquis L."/>
            <person name="Schroda M."/>
            <person name="Stern D."/>
            <person name="Umen J."/>
            <person name="Willows R."/>
            <person name="Wilson N."/>
            <person name="Zimmer S.L."/>
            <person name="Allmer J."/>
            <person name="Balk J."/>
            <person name="Bisova K."/>
            <person name="Chen C.J."/>
            <person name="Elias M."/>
            <person name="Gendler K."/>
            <person name="Hauser C."/>
            <person name="Lamb M.R."/>
            <person name="Ledford H."/>
            <person name="Long J.C."/>
            <person name="Minagawa J."/>
            <person name="Page M.D."/>
            <person name="Pan J."/>
            <person name="Pootakham W."/>
            <person name="Roje S."/>
            <person name="Rose A."/>
            <person name="Stahlberg E."/>
            <person name="Terauchi A.M."/>
            <person name="Yang P."/>
            <person name="Ball S."/>
            <person name="Bowler C."/>
            <person name="Dieckmann C.L."/>
            <person name="Gladyshev V.N."/>
            <person name="Green P."/>
            <person name="Jorgensen R."/>
            <person name="Mayfield S."/>
            <person name="Mueller-Roeber B."/>
            <person name="Rajamani S."/>
            <person name="Sayre R.T."/>
            <person name="Brokstein P."/>
            <person name="Dubchak I."/>
            <person name="Goodstein D."/>
            <person name="Hornick L."/>
            <person name="Huang Y.W."/>
            <person name="Jhaveri J."/>
            <person name="Luo Y."/>
            <person name="Martinez D."/>
            <person name="Ngau W.C."/>
            <person name="Otillar B."/>
            <person name="Poliakov A."/>
            <person name="Porter A."/>
            <person name="Szajkowski L."/>
            <person name="Werner G."/>
            <person name="Zhou K."/>
            <person name="Grigoriev I.V."/>
            <person name="Rokhsar D.S."/>
            <person name="Grossman A.R."/>
        </authorList>
    </citation>
    <scope>NUCLEOTIDE SEQUENCE [LARGE SCALE GENOMIC DNA]</scope>
    <source>
        <strain evidence="2">CC-503</strain>
    </source>
</reference>
<sequence length="81" mass="8982">MLAPGRCPSYFRGEITTVREVLDKSKALQARYGRQLAERVELVKKGSTMGEISRKLAPGQEAPEAARRELKNAIDTVFGAY</sequence>
<accession>A0A2K3D4A1</accession>
<dbReference type="KEGG" id="cre:CHLRE_12g523340v5"/>
<keyword evidence="2" id="KW-1185">Reference proteome</keyword>
<gene>
    <name evidence="1" type="ORF">CHLRE_12g523340v5</name>
</gene>
<organism evidence="1 2">
    <name type="scientific">Chlamydomonas reinhardtii</name>
    <name type="common">Chlamydomonas smithii</name>
    <dbReference type="NCBI Taxonomy" id="3055"/>
    <lineage>
        <taxon>Eukaryota</taxon>
        <taxon>Viridiplantae</taxon>
        <taxon>Chlorophyta</taxon>
        <taxon>core chlorophytes</taxon>
        <taxon>Chlorophyceae</taxon>
        <taxon>CS clade</taxon>
        <taxon>Chlamydomonadales</taxon>
        <taxon>Chlamydomonadaceae</taxon>
        <taxon>Chlamydomonas</taxon>
    </lineage>
</organism>
<dbReference type="Proteomes" id="UP000006906">
    <property type="component" value="Chromosome 12"/>
</dbReference>
<dbReference type="OrthoDB" id="10418677at2759"/>
<evidence type="ECO:0000313" key="1">
    <source>
        <dbReference type="EMBL" id="PNW75347.1"/>
    </source>
</evidence>
<dbReference type="GeneID" id="66055602"/>
<proteinExistence type="predicted"/>
<dbReference type="AlphaFoldDB" id="A0A2K3D4A1"/>
<dbReference type="EMBL" id="CM008973">
    <property type="protein sequence ID" value="PNW75347.1"/>
    <property type="molecule type" value="Genomic_DNA"/>
</dbReference>
<name>A0A2K3D4A1_CHLRE</name>
<evidence type="ECO:0000313" key="2">
    <source>
        <dbReference type="Proteomes" id="UP000006906"/>
    </source>
</evidence>
<dbReference type="Gramene" id="PNW75347">
    <property type="protein sequence ID" value="PNW75347"/>
    <property type="gene ID" value="CHLRE_12g523340v5"/>
</dbReference>
<protein>
    <submittedName>
        <fullName evidence="1">Uncharacterized protein</fullName>
    </submittedName>
</protein>
<dbReference type="RefSeq" id="XP_042918507.1">
    <property type="nucleotide sequence ID" value="XM_043068412.1"/>
</dbReference>
<dbReference type="ExpressionAtlas" id="A0A2K3D4A1">
    <property type="expression patterns" value="baseline"/>
</dbReference>